<name>A0ABQ7GCV9_DUNSA</name>
<gene>
    <name evidence="1" type="ORF">DUNSADRAFT_11725</name>
</gene>
<protein>
    <submittedName>
        <fullName evidence="1">Uncharacterized protein</fullName>
    </submittedName>
</protein>
<keyword evidence="2" id="KW-1185">Reference proteome</keyword>
<dbReference type="Proteomes" id="UP000815325">
    <property type="component" value="Unassembled WGS sequence"/>
</dbReference>
<evidence type="ECO:0000313" key="1">
    <source>
        <dbReference type="EMBL" id="KAF5832393.1"/>
    </source>
</evidence>
<accession>A0ABQ7GCV9</accession>
<proteinExistence type="predicted"/>
<sequence length="216" mass="24116">MRIHHSCKRSSQTKAETLWARHTGGSPNRLSSGLLQNQRVLTKTGTWDLYLGPIQFSDQSCTLSPNGRRGKGNRGYASRSGRVDVATLPTEDESSYTHFAISILFFMHVVWGRLRKESLCTTILQATCHGFSSEQKCHPEDLHGNGNGNGNACVCVQGPRQCLRSIVPTGTRVPVTYTLRLVPRSQRAVQLYFNGVPFKSVGFKFTNARDPRAYWD</sequence>
<reference evidence="1" key="1">
    <citation type="submission" date="2017-08" db="EMBL/GenBank/DDBJ databases">
        <authorList>
            <person name="Polle J.E."/>
            <person name="Barry K."/>
            <person name="Cushman J."/>
            <person name="Schmutz J."/>
            <person name="Tran D."/>
            <person name="Hathwaick L.T."/>
            <person name="Yim W.C."/>
            <person name="Jenkins J."/>
            <person name="Mckie-Krisberg Z.M."/>
            <person name="Prochnik S."/>
            <person name="Lindquist E."/>
            <person name="Dockter R.B."/>
            <person name="Adam C."/>
            <person name="Molina H."/>
            <person name="Bunkerborg J."/>
            <person name="Jin E."/>
            <person name="Buchheim M."/>
            <person name="Magnuson J."/>
        </authorList>
    </citation>
    <scope>NUCLEOTIDE SEQUENCE</scope>
    <source>
        <strain evidence="1">CCAP 19/18</strain>
    </source>
</reference>
<organism evidence="1 2">
    <name type="scientific">Dunaliella salina</name>
    <name type="common">Green alga</name>
    <name type="synonym">Protococcus salinus</name>
    <dbReference type="NCBI Taxonomy" id="3046"/>
    <lineage>
        <taxon>Eukaryota</taxon>
        <taxon>Viridiplantae</taxon>
        <taxon>Chlorophyta</taxon>
        <taxon>core chlorophytes</taxon>
        <taxon>Chlorophyceae</taxon>
        <taxon>CS clade</taxon>
        <taxon>Chlamydomonadales</taxon>
        <taxon>Dunaliellaceae</taxon>
        <taxon>Dunaliella</taxon>
    </lineage>
</organism>
<comment type="caution">
    <text evidence="1">The sequence shown here is derived from an EMBL/GenBank/DDBJ whole genome shotgun (WGS) entry which is preliminary data.</text>
</comment>
<evidence type="ECO:0000313" key="2">
    <source>
        <dbReference type="Proteomes" id="UP000815325"/>
    </source>
</evidence>
<dbReference type="EMBL" id="MU069877">
    <property type="protein sequence ID" value="KAF5832393.1"/>
    <property type="molecule type" value="Genomic_DNA"/>
</dbReference>